<dbReference type="RefSeq" id="WP_184595707.1">
    <property type="nucleotide sequence ID" value="NZ_JACHLI010000032.1"/>
</dbReference>
<evidence type="ECO:0000313" key="1">
    <source>
        <dbReference type="EMBL" id="MBB4866828.1"/>
    </source>
</evidence>
<gene>
    <name evidence="1" type="ORF">HNP46_005735</name>
</gene>
<evidence type="ECO:0000313" key="2">
    <source>
        <dbReference type="Proteomes" id="UP000566995"/>
    </source>
</evidence>
<accession>A0A7W7P3B8</accession>
<name>A0A7W7P3B8_PSENT</name>
<dbReference type="AlphaFoldDB" id="A0A7W7P3B8"/>
<sequence length="371" mass="40852">MYWHQQIRDNPALILSVDQNEVSSVDALVAVTSDPSLVLKLPEGLATLEVKLKAIEQEPGLVVQISESPGLSDDEVVDLWLEAAFCQADVLSELEAAGIPDHVKVRIYEQRCCTDGRNIEDVPETRITEALVLKAVYARQGGLLDRVNVSSQVLTFAVKDALIETEQYSIALDVARSLLGYTDLVGILKVKPALLHDLETGRRVNAKPFEVQCHNAGFDKLVLSPKEKNDLRVIAVARDRAAIGWIPEDELTQAMVSAAVAGNHESAASMPANRRVLSMLAHATTAREHFFFPGSLHDAIEWMISEDKSVMMLGLAVVGTYPLASVAELLRDEDPDFRKHLHLVFDEADLLRSFPEDDKLATELLINGFSL</sequence>
<dbReference type="Proteomes" id="UP000566995">
    <property type="component" value="Unassembled WGS sequence"/>
</dbReference>
<protein>
    <submittedName>
        <fullName evidence="1">Uncharacterized protein</fullName>
    </submittedName>
</protein>
<proteinExistence type="predicted"/>
<organism evidence="1 2">
    <name type="scientific">Pseudomonas nitroreducens</name>
    <dbReference type="NCBI Taxonomy" id="46680"/>
    <lineage>
        <taxon>Bacteria</taxon>
        <taxon>Pseudomonadati</taxon>
        <taxon>Pseudomonadota</taxon>
        <taxon>Gammaproteobacteria</taxon>
        <taxon>Pseudomonadales</taxon>
        <taxon>Pseudomonadaceae</taxon>
        <taxon>Pseudomonas</taxon>
    </lineage>
</organism>
<dbReference type="EMBL" id="JACHLI010000032">
    <property type="protein sequence ID" value="MBB4866828.1"/>
    <property type="molecule type" value="Genomic_DNA"/>
</dbReference>
<comment type="caution">
    <text evidence="1">The sequence shown here is derived from an EMBL/GenBank/DDBJ whole genome shotgun (WGS) entry which is preliminary data.</text>
</comment>
<reference evidence="1 2" key="1">
    <citation type="submission" date="2020-08" db="EMBL/GenBank/DDBJ databases">
        <title>Functional genomics of gut bacteria from endangered species of beetles.</title>
        <authorList>
            <person name="Carlos-Shanley C."/>
        </authorList>
    </citation>
    <scope>NUCLEOTIDE SEQUENCE [LARGE SCALE GENOMIC DNA]</scope>
    <source>
        <strain evidence="1 2">S00179</strain>
    </source>
</reference>